<proteinExistence type="inferred from homology"/>
<dbReference type="Pfam" id="PF00106">
    <property type="entry name" value="adh_short"/>
    <property type="match status" value="1"/>
</dbReference>
<evidence type="ECO:0000313" key="4">
    <source>
        <dbReference type="EMBL" id="KAK5049528.1"/>
    </source>
</evidence>
<dbReference type="PANTHER" id="PTHR43180">
    <property type="entry name" value="3-OXOACYL-(ACYL-CARRIER-PROTEIN) REDUCTASE (AFU_ORTHOLOGUE AFUA_6G11210)"/>
    <property type="match status" value="1"/>
</dbReference>
<dbReference type="EMBL" id="JAVRRD010000019">
    <property type="protein sequence ID" value="KAK5049528.1"/>
    <property type="molecule type" value="Genomic_DNA"/>
</dbReference>
<evidence type="ECO:0000256" key="3">
    <source>
        <dbReference type="ARBA" id="ARBA00023002"/>
    </source>
</evidence>
<dbReference type="Gene3D" id="3.40.50.720">
    <property type="entry name" value="NAD(P)-binding Rossmann-like Domain"/>
    <property type="match status" value="1"/>
</dbReference>
<keyword evidence="3" id="KW-0560">Oxidoreductase</keyword>
<name>A0AAV9N546_9EURO</name>
<evidence type="ECO:0000313" key="5">
    <source>
        <dbReference type="Proteomes" id="UP001358417"/>
    </source>
</evidence>
<evidence type="ECO:0000256" key="1">
    <source>
        <dbReference type="ARBA" id="ARBA00006484"/>
    </source>
</evidence>
<dbReference type="PRINTS" id="PR00081">
    <property type="entry name" value="GDHRDH"/>
</dbReference>
<dbReference type="InterPro" id="IPR036291">
    <property type="entry name" value="NAD(P)-bd_dom_sf"/>
</dbReference>
<evidence type="ECO:0000256" key="2">
    <source>
        <dbReference type="ARBA" id="ARBA00022857"/>
    </source>
</evidence>
<gene>
    <name evidence="4" type="ORF">LTR84_004457</name>
</gene>
<protein>
    <recommendedName>
        <fullName evidence="6">5'-hydroxyaverantin dehydrogenase</fullName>
    </recommendedName>
</protein>
<dbReference type="GO" id="GO:0016491">
    <property type="term" value="F:oxidoreductase activity"/>
    <property type="evidence" value="ECO:0007669"/>
    <property type="project" value="UniProtKB-KW"/>
</dbReference>
<keyword evidence="5" id="KW-1185">Reference proteome</keyword>
<dbReference type="AlphaFoldDB" id="A0AAV9N546"/>
<dbReference type="PANTHER" id="PTHR43180:SF31">
    <property type="entry name" value="CHAIN DEHYDROGENASE_REDUCTASE, PUTATIVE (AFU_ORTHOLOGUE AFUA_2G16570)-RELATED"/>
    <property type="match status" value="1"/>
</dbReference>
<dbReference type="Proteomes" id="UP001358417">
    <property type="component" value="Unassembled WGS sequence"/>
</dbReference>
<dbReference type="SUPFAM" id="SSF51735">
    <property type="entry name" value="NAD(P)-binding Rossmann-fold domains"/>
    <property type="match status" value="1"/>
</dbReference>
<dbReference type="InterPro" id="IPR020904">
    <property type="entry name" value="Sc_DH/Rdtase_CS"/>
</dbReference>
<evidence type="ECO:0008006" key="6">
    <source>
        <dbReference type="Google" id="ProtNLM"/>
    </source>
</evidence>
<sequence>MPLPRYTYTGPVDHTVVPELSNITGKSVVITGGANGMGEAFVRAFTAAGAFVTFGDLHPRGSEIEKELNVGSEKAAFVKCDIRNWEDQISLFETARSRSPSNSVDIVIANAGISRSSGDSLWRLDDPQGEPTKPDLNIVKVNMDGTLYTWKLAVHYFRKQPDTEDRDRCFIITGSMVAWIDSPGNWEYTATKYGLRGFMRTARRSSWEQGIRINYVAPCWIKSAIRTAEYEKWLVDHGIEFGEQEDCARCMMRIACDKTINGHSLMIVPRSQAKEGFMDVDKDDYKEEGYFKKTQETQLVIIEDKWRDDYKVRVYKD</sequence>
<comment type="caution">
    <text evidence="4">The sequence shown here is derived from an EMBL/GenBank/DDBJ whole genome shotgun (WGS) entry which is preliminary data.</text>
</comment>
<keyword evidence="2" id="KW-0521">NADP</keyword>
<reference evidence="4 5" key="1">
    <citation type="submission" date="2023-08" db="EMBL/GenBank/DDBJ databases">
        <title>Black Yeasts Isolated from many extreme environments.</title>
        <authorList>
            <person name="Coleine C."/>
            <person name="Stajich J.E."/>
            <person name="Selbmann L."/>
        </authorList>
    </citation>
    <scope>NUCLEOTIDE SEQUENCE [LARGE SCALE GENOMIC DNA]</scope>
    <source>
        <strain evidence="4 5">CCFEE 5792</strain>
    </source>
</reference>
<comment type="similarity">
    <text evidence="1">Belongs to the short-chain dehydrogenases/reductases (SDR) family.</text>
</comment>
<dbReference type="RefSeq" id="XP_064704573.1">
    <property type="nucleotide sequence ID" value="XM_064848034.1"/>
</dbReference>
<dbReference type="GeneID" id="89972635"/>
<dbReference type="InterPro" id="IPR002347">
    <property type="entry name" value="SDR_fam"/>
</dbReference>
<dbReference type="PROSITE" id="PS00061">
    <property type="entry name" value="ADH_SHORT"/>
    <property type="match status" value="1"/>
</dbReference>
<organism evidence="4 5">
    <name type="scientific">Exophiala bonariae</name>
    <dbReference type="NCBI Taxonomy" id="1690606"/>
    <lineage>
        <taxon>Eukaryota</taxon>
        <taxon>Fungi</taxon>
        <taxon>Dikarya</taxon>
        <taxon>Ascomycota</taxon>
        <taxon>Pezizomycotina</taxon>
        <taxon>Eurotiomycetes</taxon>
        <taxon>Chaetothyriomycetidae</taxon>
        <taxon>Chaetothyriales</taxon>
        <taxon>Herpotrichiellaceae</taxon>
        <taxon>Exophiala</taxon>
    </lineage>
</organism>
<accession>A0AAV9N546</accession>